<feature type="transmembrane region" description="Helical" evidence="1">
    <location>
        <begin position="68"/>
        <end position="85"/>
    </location>
</feature>
<dbReference type="InterPro" id="IPR025356">
    <property type="entry name" value="DUF4260"/>
</dbReference>
<gene>
    <name evidence="2" type="ORF">ET445_08865</name>
</gene>
<name>A0A4P6FLJ4_9MICO</name>
<keyword evidence="1" id="KW-0812">Transmembrane</keyword>
<dbReference type="Pfam" id="PF14079">
    <property type="entry name" value="DUF4260"/>
    <property type="match status" value="1"/>
</dbReference>
<feature type="transmembrane region" description="Helical" evidence="1">
    <location>
        <begin position="42"/>
        <end position="62"/>
    </location>
</feature>
<dbReference type="OrthoDB" id="9813911at2"/>
<keyword evidence="1" id="KW-0472">Membrane</keyword>
<evidence type="ECO:0000313" key="3">
    <source>
        <dbReference type="Proteomes" id="UP000291259"/>
    </source>
</evidence>
<reference evidence="2 3" key="1">
    <citation type="submission" date="2019-01" db="EMBL/GenBank/DDBJ databases">
        <title>Genome sequencing of strain FW100M-8.</title>
        <authorList>
            <person name="Heo J."/>
            <person name="Kim S.-J."/>
            <person name="Kim J.-S."/>
            <person name="Hong S.-B."/>
            <person name="Kwon S.-W."/>
        </authorList>
    </citation>
    <scope>NUCLEOTIDE SEQUENCE [LARGE SCALE GENOMIC DNA]</scope>
    <source>
        <strain evidence="2 3">FW100M-8</strain>
    </source>
</reference>
<accession>A0A4P6FLJ4</accession>
<evidence type="ECO:0000256" key="1">
    <source>
        <dbReference type="SAM" id="Phobius"/>
    </source>
</evidence>
<evidence type="ECO:0000313" key="2">
    <source>
        <dbReference type="EMBL" id="QAY74937.1"/>
    </source>
</evidence>
<dbReference type="Proteomes" id="UP000291259">
    <property type="component" value="Chromosome"/>
</dbReference>
<feature type="transmembrane region" description="Helical" evidence="1">
    <location>
        <begin position="12"/>
        <end position="30"/>
    </location>
</feature>
<sequence length="110" mass="11942">MTATVVWYPAWWWVPLAGFVLFDLSALGYLRSPAIGAWYYNGIHNYTGPALAAAAALVIAPAPAQEGLSTVLALIACSWAFHVGVDRMLGFGLKYFDAFTHTHLGRIGRT</sequence>
<dbReference type="KEGG" id="agf:ET445_08865"/>
<dbReference type="AlphaFoldDB" id="A0A4P6FLJ4"/>
<dbReference type="EMBL" id="CP035491">
    <property type="protein sequence ID" value="QAY74937.1"/>
    <property type="molecule type" value="Genomic_DNA"/>
</dbReference>
<organism evidence="2 3">
    <name type="scientific">Agromyces protaetiae</name>
    <dbReference type="NCBI Taxonomy" id="2509455"/>
    <lineage>
        <taxon>Bacteria</taxon>
        <taxon>Bacillati</taxon>
        <taxon>Actinomycetota</taxon>
        <taxon>Actinomycetes</taxon>
        <taxon>Micrococcales</taxon>
        <taxon>Microbacteriaceae</taxon>
        <taxon>Agromyces</taxon>
    </lineage>
</organism>
<keyword evidence="1" id="KW-1133">Transmembrane helix</keyword>
<protein>
    <submittedName>
        <fullName evidence="2">DUF4260 family protein</fullName>
    </submittedName>
</protein>
<proteinExistence type="predicted"/>
<keyword evidence="3" id="KW-1185">Reference proteome</keyword>